<keyword evidence="3 4" id="KW-0539">Nucleus</keyword>
<dbReference type="Pfam" id="PF00250">
    <property type="entry name" value="Forkhead"/>
    <property type="match status" value="1"/>
</dbReference>
<dbReference type="SUPFAM" id="SSF46785">
    <property type="entry name" value="Winged helix' DNA-binding domain"/>
    <property type="match status" value="1"/>
</dbReference>
<dbReference type="PRINTS" id="PR00053">
    <property type="entry name" value="FORKHEAD"/>
</dbReference>
<evidence type="ECO:0000259" key="6">
    <source>
        <dbReference type="PROSITE" id="PS50039"/>
    </source>
</evidence>
<dbReference type="PROSITE" id="PS00658">
    <property type="entry name" value="FORK_HEAD_2"/>
    <property type="match status" value="1"/>
</dbReference>
<keyword evidence="8" id="KW-1185">Reference proteome</keyword>
<evidence type="ECO:0000256" key="5">
    <source>
        <dbReference type="SAM" id="MobiDB-lite"/>
    </source>
</evidence>
<feature type="region of interest" description="Disordered" evidence="5">
    <location>
        <begin position="179"/>
        <end position="204"/>
    </location>
</feature>
<dbReference type="PROSITE" id="PS00657">
    <property type="entry name" value="FORK_HEAD_1"/>
    <property type="match status" value="1"/>
</dbReference>
<gene>
    <name evidence="7" type="ORF">DEBR0S1_32374G</name>
</gene>
<dbReference type="GO" id="GO:0000978">
    <property type="term" value="F:RNA polymerase II cis-regulatory region sequence-specific DNA binding"/>
    <property type="evidence" value="ECO:0007669"/>
    <property type="project" value="TreeGrafter"/>
</dbReference>
<dbReference type="PANTHER" id="PTHR11829:SF343">
    <property type="entry name" value="FORK-HEAD DOMAIN-CONTAINING PROTEIN"/>
    <property type="match status" value="1"/>
</dbReference>
<proteinExistence type="predicted"/>
<sequence length="599" mass="67166">MSQNFKLIPGPEIPSPNATFVFKTPPRSTPSSAERGEKNITDLNSENFLNQGLLSPELSSPQLDDIRHVTSTPLSQFLQSGVNYPASSQRQRITNAERGSPKDHNNQVMPKQIVNNLDAFRSSATNLQTAGSNTRASNYLQQNTTQKFFLNKQKSIPFSTKSFSHPHQTRELRKCDRSTRKCDGKKRSAPQHMEKSSKRSRRVKAPANFKVPRPEELPPVIYEFDDKPPFSYATLIGMALLRSPTRKLTLSQIYHWIYSHFHYYRKGEVGWQNSIRHNLSLNESFEKAEKSKDGKGHYWRVVSGFEYQFCHVQQTRKLSTAEAKSKRCKAKKAPQELQSVLSTIASLHMTNDTGPVSVSTTPTHDQISKTPRTISSQARTPRTLAFPADSLGSAYKQSITSPDGSSAQDSPRALPFTSSFNCKSTFEVSPLPNAVYSGPLWEPLTPKKNKPDGKENQQVDECLAPNFKTPLNSMQTPLINIGSSSVIRKLWTSPSYLDDFYTSPIVNNETSDNVSVYKTIYGSPLVIKSERTKVKNQRLQTDVPAIQISGTPKDVTPNVDIKRKEPSIRSPTSTINGYTTNQIFGIDIGVINHDEDRLK</sequence>
<dbReference type="Gene3D" id="1.10.10.10">
    <property type="entry name" value="Winged helix-like DNA-binding domain superfamily/Winged helix DNA-binding domain"/>
    <property type="match status" value="1"/>
</dbReference>
<feature type="DNA-binding region" description="Fork-head" evidence="4">
    <location>
        <begin position="227"/>
        <end position="301"/>
    </location>
</feature>
<evidence type="ECO:0000313" key="7">
    <source>
        <dbReference type="EMBL" id="VUG17065.1"/>
    </source>
</evidence>
<feature type="region of interest" description="Disordered" evidence="5">
    <location>
        <begin position="1"/>
        <end position="38"/>
    </location>
</feature>
<dbReference type="FunFam" id="1.10.10.10:FF:000260">
    <property type="entry name" value="Forkhead transcription factor (Sep1)"/>
    <property type="match status" value="1"/>
</dbReference>
<dbReference type="InterPro" id="IPR001766">
    <property type="entry name" value="Fork_head_dom"/>
</dbReference>
<dbReference type="AlphaFoldDB" id="A0A7D9H2W0"/>
<feature type="region of interest" description="Disordered" evidence="5">
    <location>
        <begin position="80"/>
        <end position="108"/>
    </location>
</feature>
<evidence type="ECO:0000256" key="4">
    <source>
        <dbReference type="PROSITE-ProRule" id="PRU00089"/>
    </source>
</evidence>
<dbReference type="GO" id="GO:0001228">
    <property type="term" value="F:DNA-binding transcription activator activity, RNA polymerase II-specific"/>
    <property type="evidence" value="ECO:0007669"/>
    <property type="project" value="UniProtKB-ARBA"/>
</dbReference>
<dbReference type="PROSITE" id="PS50039">
    <property type="entry name" value="FORK_HEAD_3"/>
    <property type="match status" value="1"/>
</dbReference>
<evidence type="ECO:0000256" key="3">
    <source>
        <dbReference type="ARBA" id="ARBA00023242"/>
    </source>
</evidence>
<organism evidence="7 8">
    <name type="scientific">Dekkera bruxellensis</name>
    <name type="common">Brettanomyces custersii</name>
    <dbReference type="NCBI Taxonomy" id="5007"/>
    <lineage>
        <taxon>Eukaryota</taxon>
        <taxon>Fungi</taxon>
        <taxon>Dikarya</taxon>
        <taxon>Ascomycota</taxon>
        <taxon>Saccharomycotina</taxon>
        <taxon>Pichiomycetes</taxon>
        <taxon>Pichiales</taxon>
        <taxon>Pichiaceae</taxon>
        <taxon>Brettanomyces</taxon>
    </lineage>
</organism>
<feature type="compositionally biased region" description="Polar residues" evidence="5">
    <location>
        <begin position="80"/>
        <end position="94"/>
    </location>
</feature>
<evidence type="ECO:0000313" key="8">
    <source>
        <dbReference type="Proteomes" id="UP000478008"/>
    </source>
</evidence>
<dbReference type="InterPro" id="IPR036388">
    <property type="entry name" value="WH-like_DNA-bd_sf"/>
</dbReference>
<name>A0A7D9H2W0_DEKBR</name>
<dbReference type="InterPro" id="IPR036390">
    <property type="entry name" value="WH_DNA-bd_sf"/>
</dbReference>
<accession>A0A7D9H2W0</accession>
<feature type="compositionally biased region" description="Basic and acidic residues" evidence="5">
    <location>
        <begin position="179"/>
        <end position="197"/>
    </location>
</feature>
<feature type="region of interest" description="Disordered" evidence="5">
    <location>
        <begin position="352"/>
        <end position="382"/>
    </location>
</feature>
<keyword evidence="2 4" id="KW-0238">DNA-binding</keyword>
<dbReference type="InterPro" id="IPR050211">
    <property type="entry name" value="FOX_domain-containing"/>
</dbReference>
<evidence type="ECO:0000256" key="1">
    <source>
        <dbReference type="ARBA" id="ARBA00004123"/>
    </source>
</evidence>
<dbReference type="SMART" id="SM00339">
    <property type="entry name" value="FH"/>
    <property type="match status" value="1"/>
</dbReference>
<comment type="subcellular location">
    <subcellularLocation>
        <location evidence="1 4">Nucleus</location>
    </subcellularLocation>
</comment>
<reference evidence="7 8" key="1">
    <citation type="submission" date="2019-07" db="EMBL/GenBank/DDBJ databases">
        <authorList>
            <person name="Friedrich A."/>
            <person name="Schacherer J."/>
        </authorList>
    </citation>
    <scope>NUCLEOTIDE SEQUENCE [LARGE SCALE GENOMIC DNA]</scope>
</reference>
<dbReference type="InterPro" id="IPR018122">
    <property type="entry name" value="TF_fork_head_CS_1"/>
</dbReference>
<feature type="domain" description="Fork-head" evidence="6">
    <location>
        <begin position="227"/>
        <end position="301"/>
    </location>
</feature>
<dbReference type="EMBL" id="CABFWN010000001">
    <property type="protein sequence ID" value="VUG17065.1"/>
    <property type="molecule type" value="Genomic_DNA"/>
</dbReference>
<dbReference type="GO" id="GO:0005634">
    <property type="term" value="C:nucleus"/>
    <property type="evidence" value="ECO:0007669"/>
    <property type="project" value="UniProtKB-SubCell"/>
</dbReference>
<dbReference type="InterPro" id="IPR030456">
    <property type="entry name" value="TF_fork_head_CS_2"/>
</dbReference>
<dbReference type="Proteomes" id="UP000478008">
    <property type="component" value="Unassembled WGS sequence"/>
</dbReference>
<protein>
    <submittedName>
        <fullName evidence="7">DEBR0S1_32374g1_1</fullName>
    </submittedName>
</protein>
<dbReference type="PANTHER" id="PTHR11829">
    <property type="entry name" value="FORKHEAD BOX PROTEIN"/>
    <property type="match status" value="1"/>
</dbReference>
<feature type="compositionally biased region" description="Polar residues" evidence="5">
    <location>
        <begin position="352"/>
        <end position="380"/>
    </location>
</feature>
<dbReference type="CDD" id="cd00059">
    <property type="entry name" value="FH_FOX"/>
    <property type="match status" value="1"/>
</dbReference>
<evidence type="ECO:0000256" key="2">
    <source>
        <dbReference type="ARBA" id="ARBA00023125"/>
    </source>
</evidence>